<feature type="transmembrane region" description="Helical" evidence="1">
    <location>
        <begin position="101"/>
        <end position="127"/>
    </location>
</feature>
<keyword evidence="1" id="KW-1133">Transmembrane helix</keyword>
<organism evidence="2 3">
    <name type="scientific">Peptoniphilus equinus</name>
    <dbReference type="NCBI Taxonomy" id="3016343"/>
    <lineage>
        <taxon>Bacteria</taxon>
        <taxon>Bacillati</taxon>
        <taxon>Bacillota</taxon>
        <taxon>Tissierellia</taxon>
        <taxon>Tissierellales</taxon>
        <taxon>Peptoniphilaceae</taxon>
        <taxon>Peptoniphilus</taxon>
    </lineage>
</organism>
<dbReference type="EMBL" id="CP115667">
    <property type="protein sequence ID" value="WBW50561.1"/>
    <property type="molecule type" value="Genomic_DNA"/>
</dbReference>
<feature type="transmembrane region" description="Helical" evidence="1">
    <location>
        <begin position="133"/>
        <end position="158"/>
    </location>
</feature>
<evidence type="ECO:0000313" key="3">
    <source>
        <dbReference type="Proteomes" id="UP001210339"/>
    </source>
</evidence>
<feature type="transmembrane region" description="Helical" evidence="1">
    <location>
        <begin position="65"/>
        <end position="94"/>
    </location>
</feature>
<keyword evidence="3" id="KW-1185">Reference proteome</keyword>
<evidence type="ECO:0000256" key="1">
    <source>
        <dbReference type="SAM" id="Phobius"/>
    </source>
</evidence>
<dbReference type="Proteomes" id="UP001210339">
    <property type="component" value="Chromosome"/>
</dbReference>
<accession>A0ABY7QVV3</accession>
<keyword evidence="1" id="KW-0812">Transmembrane</keyword>
<dbReference type="Gene3D" id="1.10.1760.20">
    <property type="match status" value="1"/>
</dbReference>
<dbReference type="InterPro" id="IPR010898">
    <property type="entry name" value="Hpre_diP_synth_I"/>
</dbReference>
<feature type="transmembrane region" description="Helical" evidence="1">
    <location>
        <begin position="34"/>
        <end position="53"/>
    </location>
</feature>
<gene>
    <name evidence="2" type="ORF">O6R05_03175</name>
</gene>
<protein>
    <submittedName>
        <fullName evidence="2">Gx transporter family protein</fullName>
    </submittedName>
</protein>
<dbReference type="PIRSF" id="PIRSF027391">
    <property type="entry name" value="Hpre_diP_synt_I"/>
    <property type="match status" value="1"/>
</dbReference>
<proteinExistence type="predicted"/>
<dbReference type="RefSeq" id="WP_271192086.1">
    <property type="nucleotide sequence ID" value="NZ_CP115667.1"/>
</dbReference>
<sequence length="171" mass="18497">MKNRTMVFIGLLVALGLVIGLFERMIPMPVPIPGAKLGLSNVVVLVTILFFGSKEGFIVAILKSLMLMLVTGAVTSFVFSLTGTLLSTVVMVLAKRYLSKFLSTVGISLLGSAFHNIGQILAAMLVLSSANMIYYLPVLLIIGLFTGYFVGIGADFVVKNLRVTFKERFVE</sequence>
<keyword evidence="1" id="KW-0472">Membrane</keyword>
<dbReference type="Pfam" id="PF07456">
    <property type="entry name" value="Hpre_diP_synt_I"/>
    <property type="match status" value="1"/>
</dbReference>
<name>A0ABY7QVV3_9FIRM</name>
<dbReference type="InterPro" id="IPR014535">
    <property type="entry name" value="Hpre_diP_synt_I"/>
</dbReference>
<reference evidence="2 3" key="1">
    <citation type="submission" date="2023-01" db="EMBL/GenBank/DDBJ databases">
        <authorList>
            <person name="Lee S.H."/>
            <person name="Jung H.S."/>
            <person name="Yun J.U."/>
        </authorList>
    </citation>
    <scope>NUCLEOTIDE SEQUENCE [LARGE SCALE GENOMIC DNA]</scope>
    <source>
        <strain evidence="2 3">CBA3646</strain>
    </source>
</reference>
<feature type="transmembrane region" description="Helical" evidence="1">
    <location>
        <begin position="6"/>
        <end position="22"/>
    </location>
</feature>
<evidence type="ECO:0000313" key="2">
    <source>
        <dbReference type="EMBL" id="WBW50561.1"/>
    </source>
</evidence>